<evidence type="ECO:0000256" key="3">
    <source>
        <dbReference type="RuleBase" id="RU361153"/>
    </source>
</evidence>
<dbReference type="GO" id="GO:0004553">
    <property type="term" value="F:hydrolase activity, hydrolyzing O-glycosyl compounds"/>
    <property type="evidence" value="ECO:0007669"/>
    <property type="project" value="InterPro"/>
</dbReference>
<evidence type="ECO:0000256" key="1">
    <source>
        <dbReference type="ARBA" id="ARBA00022801"/>
    </source>
</evidence>
<dbReference type="EMBL" id="SNYC01000004">
    <property type="protein sequence ID" value="TDQ10350.1"/>
    <property type="molecule type" value="Genomic_DNA"/>
</dbReference>
<dbReference type="RefSeq" id="WP_133576359.1">
    <property type="nucleotide sequence ID" value="NZ_SNYC01000004.1"/>
</dbReference>
<sequence>MNKYKIRIAVVVLFFISGSLSAQKQAERWTEEKINAWYAKLPWLVGANYTPAYAINQLEFWQNDTFDPAVIDKELGWAQGLGMNTLRVYLHDLAWKQDAKGFKKNINTFLSIAEKHKIKPLFVFFDDCWNAEGKIGVQPAPKPGVHNSGWLRSPLKSTHDDPAQWGYLKAYVQDILKTFGNDKRILLWDLYNEPGNSSYGNKSMPLLKSVFGWAREINPSQPVTAGIWHDNLKELDAFQLANSDVITYHHYDPAPSHQKRIDSLKAKGRPLICTEYMARRNNSTFQTILPILYKERIGAINWGLVDGKTNTKYAWDEPIKDGSEPPLWFHEIFRKDGTAYDPKETELIKSLTSQANK</sequence>
<evidence type="ECO:0000259" key="5">
    <source>
        <dbReference type="Pfam" id="PF00150"/>
    </source>
</evidence>
<dbReference type="SUPFAM" id="SSF51445">
    <property type="entry name" value="(Trans)glycosidases"/>
    <property type="match status" value="1"/>
</dbReference>
<dbReference type="InterPro" id="IPR017853">
    <property type="entry name" value="GH"/>
</dbReference>
<keyword evidence="2 3" id="KW-0326">Glycosidase</keyword>
<comment type="caution">
    <text evidence="6">The sequence shown here is derived from an EMBL/GenBank/DDBJ whole genome shotgun (WGS) entry which is preliminary data.</text>
</comment>
<evidence type="ECO:0000256" key="2">
    <source>
        <dbReference type="ARBA" id="ARBA00023295"/>
    </source>
</evidence>
<feature type="chain" id="PRO_5020276929" evidence="4">
    <location>
        <begin position="23"/>
        <end position="357"/>
    </location>
</feature>
<feature type="domain" description="Glycoside hydrolase family 5" evidence="5">
    <location>
        <begin position="145"/>
        <end position="302"/>
    </location>
</feature>
<reference evidence="6 7" key="1">
    <citation type="submission" date="2019-03" db="EMBL/GenBank/DDBJ databases">
        <title>Genomic Encyclopedia of Archaeal and Bacterial Type Strains, Phase II (KMG-II): from individual species to whole genera.</title>
        <authorList>
            <person name="Goeker M."/>
        </authorList>
    </citation>
    <scope>NUCLEOTIDE SEQUENCE [LARGE SCALE GENOMIC DNA]</scope>
    <source>
        <strain evidence="6 7">DSM 19035</strain>
    </source>
</reference>
<dbReference type="Gene3D" id="3.20.20.80">
    <property type="entry name" value="Glycosidases"/>
    <property type="match status" value="1"/>
</dbReference>
<dbReference type="AlphaFoldDB" id="A0A4R6SWW6"/>
<evidence type="ECO:0000256" key="4">
    <source>
        <dbReference type="SAM" id="SignalP"/>
    </source>
</evidence>
<evidence type="ECO:0000313" key="7">
    <source>
        <dbReference type="Proteomes" id="UP000295620"/>
    </source>
</evidence>
<keyword evidence="7" id="KW-1185">Reference proteome</keyword>
<accession>A0A4R6SWW6</accession>
<protein>
    <submittedName>
        <fullName evidence="6">Cellulase (Glycosyl hydrolase family 5)</fullName>
    </submittedName>
</protein>
<dbReference type="Proteomes" id="UP000295620">
    <property type="component" value="Unassembled WGS sequence"/>
</dbReference>
<dbReference type="InterPro" id="IPR001547">
    <property type="entry name" value="Glyco_hydro_5"/>
</dbReference>
<dbReference type="Pfam" id="PF00150">
    <property type="entry name" value="Cellulase"/>
    <property type="match status" value="1"/>
</dbReference>
<proteinExistence type="inferred from homology"/>
<keyword evidence="1 3" id="KW-0378">Hydrolase</keyword>
<keyword evidence="4" id="KW-0732">Signal</keyword>
<evidence type="ECO:0000313" key="6">
    <source>
        <dbReference type="EMBL" id="TDQ10350.1"/>
    </source>
</evidence>
<gene>
    <name evidence="6" type="ORF">ATK78_2516</name>
</gene>
<feature type="signal peptide" evidence="4">
    <location>
        <begin position="1"/>
        <end position="22"/>
    </location>
</feature>
<dbReference type="GO" id="GO:0000272">
    <property type="term" value="P:polysaccharide catabolic process"/>
    <property type="evidence" value="ECO:0007669"/>
    <property type="project" value="InterPro"/>
</dbReference>
<name>A0A4R6SWW6_9SPHI</name>
<organism evidence="6 7">
    <name type="scientific">Pedobacter metabolipauper</name>
    <dbReference type="NCBI Taxonomy" id="425513"/>
    <lineage>
        <taxon>Bacteria</taxon>
        <taxon>Pseudomonadati</taxon>
        <taxon>Bacteroidota</taxon>
        <taxon>Sphingobacteriia</taxon>
        <taxon>Sphingobacteriales</taxon>
        <taxon>Sphingobacteriaceae</taxon>
        <taxon>Pedobacter</taxon>
    </lineage>
</organism>
<dbReference type="OrthoDB" id="9774262at2"/>
<comment type="similarity">
    <text evidence="3">Belongs to the glycosyl hydrolase 5 (cellulase A) family.</text>
</comment>